<proteinExistence type="predicted"/>
<sequence>MALIQTQNSHNFIGENYQIALNNSIENLLDAIQEPNFEISNFLSNFEELLKVKHDPPLETIWVYSALAFKKLKNEKDEILEQVLAIKSLFEIITSCSASCSSLKSVALVGPVVYELYKVVGKLKEIDSGSKKGKKVVKEIKSLVDVVLGYVNVCVCDNVGYGGELIRPLVDLVGVWMGDMVSEIDEKKRSLRCFFPLLSDEIVEGLSGKECDVCELAGVVIAEAFLLKMCLEFREGVSRKVLQEELRVWAVGSVTGFKNVFFFETLVKMLLEPTLPVISLLSSEDEIILRKVLYDVVILPEYSFLKPDRVTHQPVKQSLAMARLMVTHEATETYRKNGDHAKSISYINAFSASHLPAELIKWVNKEIGMGNKSSGPNGYSPKAILKWIYNLEDQGINILDNDMSKYRARLVLSSLETDNEQADLIANGKKLGTDVLFYIDNKGGEEVDEENDDKNKPISDVFVAAAHSLQSVENGGKRKRKESKGSEKKHLKFRKHSINENTVSSGDKFPFFEEDNSSSEGEVENPLSDDESED</sequence>
<evidence type="ECO:0000313" key="2">
    <source>
        <dbReference type="EMBL" id="KAK1370084.1"/>
    </source>
</evidence>
<keyword evidence="3" id="KW-1185">Reference proteome</keyword>
<comment type="caution">
    <text evidence="2">The sequence shown here is derived from an EMBL/GenBank/DDBJ whole genome shotgun (WGS) entry which is preliminary data.</text>
</comment>
<organism evidence="2 3">
    <name type="scientific">Heracleum sosnowskyi</name>
    <dbReference type="NCBI Taxonomy" id="360622"/>
    <lineage>
        <taxon>Eukaryota</taxon>
        <taxon>Viridiplantae</taxon>
        <taxon>Streptophyta</taxon>
        <taxon>Embryophyta</taxon>
        <taxon>Tracheophyta</taxon>
        <taxon>Spermatophyta</taxon>
        <taxon>Magnoliopsida</taxon>
        <taxon>eudicotyledons</taxon>
        <taxon>Gunneridae</taxon>
        <taxon>Pentapetalae</taxon>
        <taxon>asterids</taxon>
        <taxon>campanulids</taxon>
        <taxon>Apiales</taxon>
        <taxon>Apiaceae</taxon>
        <taxon>Apioideae</taxon>
        <taxon>apioid superclade</taxon>
        <taxon>Tordylieae</taxon>
        <taxon>Tordyliinae</taxon>
        <taxon>Heracleum</taxon>
    </lineage>
</organism>
<dbReference type="PANTHER" id="PTHR35505">
    <property type="entry name" value="OS01G0600300 PROTEIN"/>
    <property type="match status" value="1"/>
</dbReference>
<reference evidence="2" key="1">
    <citation type="submission" date="2023-02" db="EMBL/GenBank/DDBJ databases">
        <title>Genome of toxic invasive species Heracleum sosnowskyi carries increased number of genes despite the absence of recent whole-genome duplications.</title>
        <authorList>
            <person name="Schelkunov M."/>
            <person name="Shtratnikova V."/>
            <person name="Makarenko M."/>
            <person name="Klepikova A."/>
            <person name="Omelchenko D."/>
            <person name="Novikova G."/>
            <person name="Obukhova E."/>
            <person name="Bogdanov V."/>
            <person name="Penin A."/>
            <person name="Logacheva M."/>
        </authorList>
    </citation>
    <scope>NUCLEOTIDE SEQUENCE</scope>
    <source>
        <strain evidence="2">Hsosn_3</strain>
        <tissue evidence="2">Leaf</tissue>
    </source>
</reference>
<evidence type="ECO:0000256" key="1">
    <source>
        <dbReference type="SAM" id="MobiDB-lite"/>
    </source>
</evidence>
<dbReference type="AlphaFoldDB" id="A0AAD8MEQ5"/>
<feature type="compositionally biased region" description="Acidic residues" evidence="1">
    <location>
        <begin position="512"/>
        <end position="534"/>
    </location>
</feature>
<dbReference type="EMBL" id="JAUIZM010000008">
    <property type="protein sequence ID" value="KAK1370084.1"/>
    <property type="molecule type" value="Genomic_DNA"/>
</dbReference>
<name>A0AAD8MEQ5_9APIA</name>
<dbReference type="Proteomes" id="UP001237642">
    <property type="component" value="Unassembled WGS sequence"/>
</dbReference>
<feature type="region of interest" description="Disordered" evidence="1">
    <location>
        <begin position="471"/>
        <end position="534"/>
    </location>
</feature>
<dbReference type="PANTHER" id="PTHR35505:SF5">
    <property type="entry name" value="SUBSTRATE CARRIER FAMILY PROTEIN"/>
    <property type="match status" value="1"/>
</dbReference>
<reference evidence="2" key="2">
    <citation type="submission" date="2023-05" db="EMBL/GenBank/DDBJ databases">
        <authorList>
            <person name="Schelkunov M.I."/>
        </authorList>
    </citation>
    <scope>NUCLEOTIDE SEQUENCE</scope>
    <source>
        <strain evidence="2">Hsosn_3</strain>
        <tissue evidence="2">Leaf</tissue>
    </source>
</reference>
<protein>
    <submittedName>
        <fullName evidence="2">Uncharacterized protein</fullName>
    </submittedName>
</protein>
<gene>
    <name evidence="2" type="ORF">POM88_036176</name>
</gene>
<accession>A0AAD8MEQ5</accession>
<evidence type="ECO:0000313" key="3">
    <source>
        <dbReference type="Proteomes" id="UP001237642"/>
    </source>
</evidence>